<dbReference type="Gene3D" id="2.170.270.10">
    <property type="entry name" value="SET domain"/>
    <property type="match status" value="1"/>
</dbReference>
<evidence type="ECO:0000313" key="1">
    <source>
        <dbReference type="EMBL" id="KAG5180258.1"/>
    </source>
</evidence>
<reference evidence="1" key="1">
    <citation type="submission" date="2021-02" db="EMBL/GenBank/DDBJ databases">
        <title>First Annotated Genome of the Yellow-green Alga Tribonema minus.</title>
        <authorList>
            <person name="Mahan K.M."/>
        </authorList>
    </citation>
    <scope>NUCLEOTIDE SEQUENCE</scope>
    <source>
        <strain evidence="1">UTEX B ZZ1240</strain>
    </source>
</reference>
<accession>A0A835Z118</accession>
<gene>
    <name evidence="1" type="ORF">JKP88DRAFT_324216</name>
</gene>
<comment type="caution">
    <text evidence="1">The sequence shown here is derived from an EMBL/GenBank/DDBJ whole genome shotgun (WGS) entry which is preliminary data.</text>
</comment>
<dbReference type="OrthoDB" id="68936at2759"/>
<dbReference type="Proteomes" id="UP000664859">
    <property type="component" value="Unassembled WGS sequence"/>
</dbReference>
<dbReference type="InterPro" id="IPR046341">
    <property type="entry name" value="SET_dom_sf"/>
</dbReference>
<name>A0A835Z118_9STRA</name>
<dbReference type="AlphaFoldDB" id="A0A835Z118"/>
<feature type="non-terminal residue" evidence="1">
    <location>
        <position position="157"/>
    </location>
</feature>
<organism evidence="1 2">
    <name type="scientific">Tribonema minus</name>
    <dbReference type="NCBI Taxonomy" id="303371"/>
    <lineage>
        <taxon>Eukaryota</taxon>
        <taxon>Sar</taxon>
        <taxon>Stramenopiles</taxon>
        <taxon>Ochrophyta</taxon>
        <taxon>PX clade</taxon>
        <taxon>Xanthophyceae</taxon>
        <taxon>Tribonematales</taxon>
        <taxon>Tribonemataceae</taxon>
        <taxon>Tribonema</taxon>
    </lineage>
</organism>
<proteinExistence type="predicted"/>
<protein>
    <recommendedName>
        <fullName evidence="3">SET domain-containing protein</fullName>
    </recommendedName>
</protein>
<evidence type="ECO:0000313" key="2">
    <source>
        <dbReference type="Proteomes" id="UP000664859"/>
    </source>
</evidence>
<keyword evidence="2" id="KW-1185">Reference proteome</keyword>
<sequence>MANFNHRGVADLPWQKDDLERLKAQLPPGYPASDAEISHGAAFRLASRAVPACVPNCVATTQNPYNYMSYYAVRPIAAGDLVTIALSKSGEGATWEQLARVRDAVCTCAKCTGPDVMRGIKCARCANGVVMPTYTPAPPHEREVPKLEDAAWRCNAC</sequence>
<dbReference type="EMBL" id="JAFCMP010000401">
    <property type="protein sequence ID" value="KAG5180258.1"/>
    <property type="molecule type" value="Genomic_DNA"/>
</dbReference>
<evidence type="ECO:0008006" key="3">
    <source>
        <dbReference type="Google" id="ProtNLM"/>
    </source>
</evidence>
<dbReference type="SUPFAM" id="SSF82199">
    <property type="entry name" value="SET domain"/>
    <property type="match status" value="1"/>
</dbReference>